<accession>A0A8S2FUX3</accession>
<dbReference type="Pfam" id="PF03171">
    <property type="entry name" value="2OG-FeII_Oxy"/>
    <property type="match status" value="1"/>
</dbReference>
<reference evidence="3" key="1">
    <citation type="submission" date="2021-02" db="EMBL/GenBank/DDBJ databases">
        <authorList>
            <person name="Nowell W R."/>
        </authorList>
    </citation>
    <scope>NUCLEOTIDE SEQUENCE</scope>
</reference>
<dbReference type="Pfam" id="PF14226">
    <property type="entry name" value="DIOX_N"/>
    <property type="match status" value="1"/>
</dbReference>
<dbReference type="EMBL" id="CAJNOK010041296">
    <property type="protein sequence ID" value="CAF1557018.1"/>
    <property type="molecule type" value="Genomic_DNA"/>
</dbReference>
<dbReference type="Proteomes" id="UP000677228">
    <property type="component" value="Unassembled WGS sequence"/>
</dbReference>
<sequence>TMSYEQDEYAKQCTEEICLLFNINDIDISKYINGADDERNEIVRLFDKSFHEHGIVRLINHQVSSTTELFAGAKEFFSLDTETKMKYFVDEFIGYKPIDSIAVANYSVECFLSVLNQYDKLPIEFQSIIPKYMNQTLNLISHILQIVDTALELDENNTISQIYTVNDDDMIQLRFMLRLAKYFPSEHKLNLGPHKDYLGFSLIQNDLVPGLEIKVNNRWYSVEPKSDSLLLIGGEFIERWTNNYWISIVHRVSSVREHRYSTVLFTAPDLRQIIDVLPCKKCLENDSPKQYEPLSGYDHLQAKMKAQGYNSSGNE</sequence>
<dbReference type="EMBL" id="CAJOBA010063848">
    <property type="protein sequence ID" value="CAF4348127.1"/>
    <property type="molecule type" value="Genomic_DNA"/>
</dbReference>
<comment type="similarity">
    <text evidence="1">Belongs to the iron/ascorbate-dependent oxidoreductase family.</text>
</comment>
<organism evidence="3 5">
    <name type="scientific">Didymodactylos carnosus</name>
    <dbReference type="NCBI Taxonomy" id="1234261"/>
    <lineage>
        <taxon>Eukaryota</taxon>
        <taxon>Metazoa</taxon>
        <taxon>Spiralia</taxon>
        <taxon>Gnathifera</taxon>
        <taxon>Rotifera</taxon>
        <taxon>Eurotatoria</taxon>
        <taxon>Bdelloidea</taxon>
        <taxon>Philodinida</taxon>
        <taxon>Philodinidae</taxon>
        <taxon>Didymodactylos</taxon>
    </lineage>
</organism>
<dbReference type="Proteomes" id="UP000682733">
    <property type="component" value="Unassembled WGS sequence"/>
</dbReference>
<feature type="non-terminal residue" evidence="3">
    <location>
        <position position="315"/>
    </location>
</feature>
<dbReference type="InterPro" id="IPR005123">
    <property type="entry name" value="Oxoglu/Fe-dep_dioxygenase_dom"/>
</dbReference>
<keyword evidence="1" id="KW-0479">Metal-binding</keyword>
<dbReference type="PROSITE" id="PS51471">
    <property type="entry name" value="FE2OG_OXY"/>
    <property type="match status" value="1"/>
</dbReference>
<dbReference type="GO" id="GO:0016491">
    <property type="term" value="F:oxidoreductase activity"/>
    <property type="evidence" value="ECO:0007669"/>
    <property type="project" value="UniProtKB-KW"/>
</dbReference>
<evidence type="ECO:0000313" key="3">
    <source>
        <dbReference type="EMBL" id="CAF1557018.1"/>
    </source>
</evidence>
<dbReference type="InterPro" id="IPR044861">
    <property type="entry name" value="IPNS-like_FE2OG_OXY"/>
</dbReference>
<dbReference type="PANTHER" id="PTHR47990">
    <property type="entry name" value="2-OXOGLUTARATE (2OG) AND FE(II)-DEPENDENT OXYGENASE SUPERFAMILY PROTEIN-RELATED"/>
    <property type="match status" value="1"/>
</dbReference>
<dbReference type="InterPro" id="IPR026992">
    <property type="entry name" value="DIOX_N"/>
</dbReference>
<evidence type="ECO:0000313" key="4">
    <source>
        <dbReference type="EMBL" id="CAF4348127.1"/>
    </source>
</evidence>
<comment type="caution">
    <text evidence="3">The sequence shown here is derived from an EMBL/GenBank/DDBJ whole genome shotgun (WGS) entry which is preliminary data.</text>
</comment>
<dbReference type="Gene3D" id="2.60.120.330">
    <property type="entry name" value="B-lactam Antibiotic, Isopenicillin N Synthase, Chain"/>
    <property type="match status" value="1"/>
</dbReference>
<protein>
    <recommendedName>
        <fullName evidence="2">Fe2OG dioxygenase domain-containing protein</fullName>
    </recommendedName>
</protein>
<evidence type="ECO:0000256" key="1">
    <source>
        <dbReference type="RuleBase" id="RU003682"/>
    </source>
</evidence>
<evidence type="ECO:0000313" key="5">
    <source>
        <dbReference type="Proteomes" id="UP000677228"/>
    </source>
</evidence>
<dbReference type="AlphaFoldDB" id="A0A8S2FUX3"/>
<proteinExistence type="inferred from homology"/>
<dbReference type="InterPro" id="IPR027443">
    <property type="entry name" value="IPNS-like_sf"/>
</dbReference>
<feature type="domain" description="Fe2OG dioxygenase" evidence="2">
    <location>
        <begin position="172"/>
        <end position="268"/>
    </location>
</feature>
<keyword evidence="1" id="KW-0408">Iron</keyword>
<keyword evidence="1" id="KW-0560">Oxidoreductase</keyword>
<dbReference type="InterPro" id="IPR050231">
    <property type="entry name" value="Iron_ascorbate_oxido_reductase"/>
</dbReference>
<evidence type="ECO:0000259" key="2">
    <source>
        <dbReference type="PROSITE" id="PS51471"/>
    </source>
</evidence>
<gene>
    <name evidence="3" type="ORF">OVA965_LOCUS39605</name>
    <name evidence="4" type="ORF">TMI583_LOCUS40934</name>
</gene>
<name>A0A8S2FUX3_9BILA</name>
<dbReference type="GO" id="GO:0046872">
    <property type="term" value="F:metal ion binding"/>
    <property type="evidence" value="ECO:0007669"/>
    <property type="project" value="UniProtKB-KW"/>
</dbReference>
<dbReference type="SUPFAM" id="SSF51197">
    <property type="entry name" value="Clavaminate synthase-like"/>
    <property type="match status" value="1"/>
</dbReference>